<organism evidence="4 5">
    <name type="scientific">Kordia algicida OT-1</name>
    <dbReference type="NCBI Taxonomy" id="391587"/>
    <lineage>
        <taxon>Bacteria</taxon>
        <taxon>Pseudomonadati</taxon>
        <taxon>Bacteroidota</taxon>
        <taxon>Flavobacteriia</taxon>
        <taxon>Flavobacteriales</taxon>
        <taxon>Flavobacteriaceae</taxon>
        <taxon>Kordia</taxon>
    </lineage>
</organism>
<protein>
    <recommendedName>
        <fullName evidence="3">Outer membrane protein beta-barrel domain-containing protein</fullName>
    </recommendedName>
</protein>
<dbReference type="SUPFAM" id="SSF56925">
    <property type="entry name" value="OMPA-like"/>
    <property type="match status" value="1"/>
</dbReference>
<evidence type="ECO:0000256" key="1">
    <source>
        <dbReference type="ARBA" id="ARBA00022729"/>
    </source>
</evidence>
<dbReference type="Pfam" id="PF13505">
    <property type="entry name" value="OMP_b-brl"/>
    <property type="match status" value="1"/>
</dbReference>
<dbReference type="AlphaFoldDB" id="A9DNA7"/>
<dbReference type="OrthoDB" id="945117at2"/>
<dbReference type="EMBL" id="ABIB01000002">
    <property type="protein sequence ID" value="EDP97148.1"/>
    <property type="molecule type" value="Genomic_DNA"/>
</dbReference>
<feature type="chain" id="PRO_5002734698" description="Outer membrane protein beta-barrel domain-containing protein" evidence="2">
    <location>
        <begin position="19"/>
        <end position="216"/>
    </location>
</feature>
<dbReference type="eggNOG" id="COG3637">
    <property type="taxonomic scope" value="Bacteria"/>
</dbReference>
<proteinExistence type="predicted"/>
<dbReference type="InterPro" id="IPR036709">
    <property type="entry name" value="Autotransporte_beta_dom_sf"/>
</dbReference>
<accession>A9DNA7</accession>
<reference evidence="4 5" key="1">
    <citation type="journal article" date="2011" name="J. Bacteriol.">
        <title>Genome sequence of the algicidal bacterium Kordia algicida OT-1.</title>
        <authorList>
            <person name="Lee H.S."/>
            <person name="Kang S.G."/>
            <person name="Kwon K.K."/>
            <person name="Lee J.H."/>
            <person name="Kim S.J."/>
        </authorList>
    </citation>
    <scope>NUCLEOTIDE SEQUENCE [LARGE SCALE GENOMIC DNA]</scope>
    <source>
        <strain evidence="4 5">OT-1</strain>
    </source>
</reference>
<keyword evidence="5" id="KW-1185">Reference proteome</keyword>
<comment type="caution">
    <text evidence="4">The sequence shown here is derived from an EMBL/GenBank/DDBJ whole genome shotgun (WGS) entry which is preliminary data.</text>
</comment>
<feature type="signal peptide" evidence="2">
    <location>
        <begin position="1"/>
        <end position="18"/>
    </location>
</feature>
<dbReference type="InterPro" id="IPR027385">
    <property type="entry name" value="Beta-barrel_OMP"/>
</dbReference>
<dbReference type="InterPro" id="IPR011250">
    <property type="entry name" value="OMP/PagP_B-barrel"/>
</dbReference>
<feature type="domain" description="Outer membrane protein beta-barrel" evidence="3">
    <location>
        <begin position="8"/>
        <end position="204"/>
    </location>
</feature>
<gene>
    <name evidence="4" type="ORF">KAOT1_18337</name>
</gene>
<sequence>MKKITFFACLLAFAFVNAQDGDKNSSDKLTFAKGSQFINLNLSVNTSTSDFEGTTQTQEAKNFGFNINPSYSYAISDNFFLGLGLGYGHNKRENEINGAADNEATTNSFQIFPYVRYYKGIGKKLAFFVQGETRYTNSKNEVNNQDARETNTLFFGVRPGFVFMLNKNLGLETSIGALGYTTSNTDDLANNSEIDTNSFNFSLNSSNLLFGLSYYF</sequence>
<dbReference type="STRING" id="391587.KAOT1_18337"/>
<evidence type="ECO:0000259" key="3">
    <source>
        <dbReference type="Pfam" id="PF13505"/>
    </source>
</evidence>
<dbReference type="HOGENOM" id="CLU_100971_1_0_10"/>
<evidence type="ECO:0000256" key="2">
    <source>
        <dbReference type="SAM" id="SignalP"/>
    </source>
</evidence>
<name>A9DNA7_9FLAO</name>
<evidence type="ECO:0000313" key="4">
    <source>
        <dbReference type="EMBL" id="EDP97148.1"/>
    </source>
</evidence>
<keyword evidence="1 2" id="KW-0732">Signal</keyword>
<dbReference type="Gene3D" id="2.40.128.130">
    <property type="entry name" value="Autotransporter beta-domain"/>
    <property type="match status" value="1"/>
</dbReference>
<evidence type="ECO:0000313" key="5">
    <source>
        <dbReference type="Proteomes" id="UP000002945"/>
    </source>
</evidence>
<dbReference type="Proteomes" id="UP000002945">
    <property type="component" value="Unassembled WGS sequence"/>
</dbReference>
<dbReference type="RefSeq" id="WP_007096199.1">
    <property type="nucleotide sequence ID" value="NZ_CP142125.1"/>
</dbReference>